<dbReference type="Proteomes" id="UP000814243">
    <property type="component" value="Unassembled WGS sequence"/>
</dbReference>
<evidence type="ECO:0000256" key="1">
    <source>
        <dbReference type="SAM" id="MobiDB-lite"/>
    </source>
</evidence>
<sequence>MLPKLLDRGDHTELFCRLAVFLLKIHHAPIDMVGYNVHALHWLRRETEAADSELLFRDAFTENRKRDKRRRARQAVKRPIVTVT</sequence>
<accession>A0A922SM49</accession>
<dbReference type="AlphaFoldDB" id="A0A922SM49"/>
<gene>
    <name evidence="2" type="ORF">HF086_007433</name>
</gene>
<protein>
    <submittedName>
        <fullName evidence="2">Uncharacterized protein</fullName>
    </submittedName>
</protein>
<feature type="region of interest" description="Disordered" evidence="1">
    <location>
        <begin position="65"/>
        <end position="84"/>
    </location>
</feature>
<name>A0A922SM49_SPOEX</name>
<comment type="caution">
    <text evidence="2">The sequence shown here is derived from an EMBL/GenBank/DDBJ whole genome shotgun (WGS) entry which is preliminary data.</text>
</comment>
<dbReference type="EMBL" id="JACEFF010000200">
    <property type="protein sequence ID" value="KAH9642123.1"/>
    <property type="molecule type" value="Genomic_DNA"/>
</dbReference>
<evidence type="ECO:0000313" key="3">
    <source>
        <dbReference type="Proteomes" id="UP000814243"/>
    </source>
</evidence>
<evidence type="ECO:0000313" key="2">
    <source>
        <dbReference type="EMBL" id="KAH9642123.1"/>
    </source>
</evidence>
<organism evidence="2 3">
    <name type="scientific">Spodoptera exigua</name>
    <name type="common">Beet armyworm</name>
    <name type="synonym">Noctua fulgens</name>
    <dbReference type="NCBI Taxonomy" id="7107"/>
    <lineage>
        <taxon>Eukaryota</taxon>
        <taxon>Metazoa</taxon>
        <taxon>Ecdysozoa</taxon>
        <taxon>Arthropoda</taxon>
        <taxon>Hexapoda</taxon>
        <taxon>Insecta</taxon>
        <taxon>Pterygota</taxon>
        <taxon>Neoptera</taxon>
        <taxon>Endopterygota</taxon>
        <taxon>Lepidoptera</taxon>
        <taxon>Glossata</taxon>
        <taxon>Ditrysia</taxon>
        <taxon>Noctuoidea</taxon>
        <taxon>Noctuidae</taxon>
        <taxon>Amphipyrinae</taxon>
        <taxon>Spodoptera</taxon>
    </lineage>
</organism>
<reference evidence="2" key="1">
    <citation type="journal article" date="2021" name="G3 (Bethesda)">
        <title>Genome and transcriptome analysis of the beet armyworm Spodoptera exigua reveals targets for pest control. .</title>
        <authorList>
            <person name="Simon S."/>
            <person name="Breeschoten T."/>
            <person name="Jansen H.J."/>
            <person name="Dirks R.P."/>
            <person name="Schranz M.E."/>
            <person name="Ros V.I.D."/>
        </authorList>
    </citation>
    <scope>NUCLEOTIDE SEQUENCE</scope>
    <source>
        <strain evidence="2">TB_SE_WUR_2020</strain>
    </source>
</reference>
<proteinExistence type="predicted"/>
<feature type="compositionally biased region" description="Basic residues" evidence="1">
    <location>
        <begin position="66"/>
        <end position="76"/>
    </location>
</feature>